<dbReference type="GO" id="GO:0005242">
    <property type="term" value="F:inward rectifier potassium channel activity"/>
    <property type="evidence" value="ECO:0007669"/>
    <property type="project" value="InterPro"/>
</dbReference>
<evidence type="ECO:0000256" key="5">
    <source>
        <dbReference type="ARBA" id="ARBA00022882"/>
    </source>
</evidence>
<dbReference type="InterPro" id="IPR013518">
    <property type="entry name" value="K_chnl_inward-rec_Kir_cyto"/>
</dbReference>
<dbReference type="InterPro" id="IPR016449">
    <property type="entry name" value="K_chnl_inward-rec_Kir"/>
</dbReference>
<keyword evidence="9 11" id="KW-0472">Membrane</keyword>
<evidence type="ECO:0000259" key="13">
    <source>
        <dbReference type="Pfam" id="PF17655"/>
    </source>
</evidence>
<dbReference type="GO" id="GO:0034702">
    <property type="term" value="C:monoatomic ion channel complex"/>
    <property type="evidence" value="ECO:0007669"/>
    <property type="project" value="UniProtKB-KW"/>
</dbReference>
<dbReference type="PRINTS" id="PR01320">
    <property type="entry name" value="KIRCHANNEL"/>
</dbReference>
<keyword evidence="4 11" id="KW-0812">Transmembrane</keyword>
<dbReference type="Proteomes" id="UP000291142">
    <property type="component" value="Unassembled WGS sequence"/>
</dbReference>
<evidence type="ECO:0000256" key="3">
    <source>
        <dbReference type="ARBA" id="ARBA00022538"/>
    </source>
</evidence>
<keyword evidence="2" id="KW-0813">Transport</keyword>
<name>A0A4Q9FET8_9FLAO</name>
<keyword evidence="6" id="KW-0630">Potassium</keyword>
<dbReference type="SUPFAM" id="SSF81296">
    <property type="entry name" value="E set domains"/>
    <property type="match status" value="1"/>
</dbReference>
<dbReference type="AlphaFoldDB" id="A0A4Q9FET8"/>
<evidence type="ECO:0000256" key="7">
    <source>
        <dbReference type="ARBA" id="ARBA00022989"/>
    </source>
</evidence>
<evidence type="ECO:0000256" key="4">
    <source>
        <dbReference type="ARBA" id="ARBA00022692"/>
    </source>
</evidence>
<dbReference type="GO" id="GO:0034765">
    <property type="term" value="P:regulation of monoatomic ion transmembrane transport"/>
    <property type="evidence" value="ECO:0007669"/>
    <property type="project" value="TreeGrafter"/>
</dbReference>
<accession>A0A4Q9FET8</accession>
<dbReference type="RefSeq" id="WP_130963846.1">
    <property type="nucleotide sequence ID" value="NZ_SIRT01000004.1"/>
</dbReference>
<feature type="transmembrane region" description="Helical" evidence="11">
    <location>
        <begin position="51"/>
        <end position="76"/>
    </location>
</feature>
<evidence type="ECO:0000256" key="8">
    <source>
        <dbReference type="ARBA" id="ARBA00023065"/>
    </source>
</evidence>
<comment type="caution">
    <text evidence="14">The sequence shown here is derived from an EMBL/GenBank/DDBJ whole genome shotgun (WGS) entry which is preliminary data.</text>
</comment>
<dbReference type="InterPro" id="IPR041647">
    <property type="entry name" value="IRK_C"/>
</dbReference>
<feature type="transmembrane region" description="Helical" evidence="11">
    <location>
        <begin position="120"/>
        <end position="142"/>
    </location>
</feature>
<feature type="domain" description="Potassium channel" evidence="12">
    <location>
        <begin position="72"/>
        <end position="140"/>
    </location>
</feature>
<gene>
    <name evidence="14" type="ORF">EYD45_07100</name>
</gene>
<keyword evidence="8" id="KW-0406">Ion transport</keyword>
<evidence type="ECO:0000256" key="9">
    <source>
        <dbReference type="ARBA" id="ARBA00023136"/>
    </source>
</evidence>
<keyword evidence="7 11" id="KW-1133">Transmembrane helix</keyword>
<sequence>MGKKIKDPGIGNSSAEHVGRLINDNGAFNVVHKNRPRRFSEAYNYLINISWWQFFVLAFISYIIANVFFALLYLAIGIEEITAASGDIYQDFLNAFFFSSQTFTTLGYGAMSPSDMASGIVSSIEAFIGLMFFAFTTGLLYGRFSKPKAAIRFTKHLVLNQLKEHNALMFRIENDRRSTMIQPKVTVTLTLSRKNKKGEYVNDFYNLELERDNINYLPTTWTIVHEIDDKSPLFKFSENDILKQQGELIVMVSYYDESFNQEVHQMCSYLLKDVKLNYRFVKTYYYNEKGEMVLDHKLFNAIESSKS</sequence>
<evidence type="ECO:0000256" key="6">
    <source>
        <dbReference type="ARBA" id="ARBA00022958"/>
    </source>
</evidence>
<dbReference type="SUPFAM" id="SSF81324">
    <property type="entry name" value="Voltage-gated potassium channels"/>
    <property type="match status" value="1"/>
</dbReference>
<evidence type="ECO:0000259" key="12">
    <source>
        <dbReference type="Pfam" id="PF07885"/>
    </source>
</evidence>
<dbReference type="EMBL" id="SIRT01000004">
    <property type="protein sequence ID" value="TBN04377.1"/>
    <property type="molecule type" value="Genomic_DNA"/>
</dbReference>
<dbReference type="PANTHER" id="PTHR11767">
    <property type="entry name" value="INWARD RECTIFIER POTASSIUM CHANNEL"/>
    <property type="match status" value="1"/>
</dbReference>
<dbReference type="PANTHER" id="PTHR11767:SF102">
    <property type="entry name" value="INWARDLY RECTIFYING POTASSIUM CHANNEL 1, ISOFORM F"/>
    <property type="match status" value="1"/>
</dbReference>
<organism evidence="14 15">
    <name type="scientific">Hyunsoonleella flava</name>
    <dbReference type="NCBI Taxonomy" id="2527939"/>
    <lineage>
        <taxon>Bacteria</taxon>
        <taxon>Pseudomonadati</taxon>
        <taxon>Bacteroidota</taxon>
        <taxon>Flavobacteriia</taxon>
        <taxon>Flavobacteriales</taxon>
        <taxon>Flavobacteriaceae</taxon>
    </lineage>
</organism>
<dbReference type="InterPro" id="IPR013099">
    <property type="entry name" value="K_chnl_dom"/>
</dbReference>
<dbReference type="Gene3D" id="1.10.287.70">
    <property type="match status" value="1"/>
</dbReference>
<keyword evidence="5" id="KW-0851">Voltage-gated channel</keyword>
<keyword evidence="3" id="KW-0633">Potassium transport</keyword>
<dbReference type="GO" id="GO:0005886">
    <property type="term" value="C:plasma membrane"/>
    <property type="evidence" value="ECO:0007669"/>
    <property type="project" value="TreeGrafter"/>
</dbReference>
<evidence type="ECO:0000256" key="1">
    <source>
        <dbReference type="ARBA" id="ARBA00004141"/>
    </source>
</evidence>
<dbReference type="InterPro" id="IPR014756">
    <property type="entry name" value="Ig_E-set"/>
</dbReference>
<proteinExistence type="predicted"/>
<dbReference type="Pfam" id="PF07885">
    <property type="entry name" value="Ion_trans_2"/>
    <property type="match status" value="1"/>
</dbReference>
<dbReference type="GO" id="GO:1990573">
    <property type="term" value="P:potassium ion import across plasma membrane"/>
    <property type="evidence" value="ECO:0007669"/>
    <property type="project" value="TreeGrafter"/>
</dbReference>
<evidence type="ECO:0000313" key="15">
    <source>
        <dbReference type="Proteomes" id="UP000291142"/>
    </source>
</evidence>
<evidence type="ECO:0000256" key="11">
    <source>
        <dbReference type="SAM" id="Phobius"/>
    </source>
</evidence>
<dbReference type="Pfam" id="PF17655">
    <property type="entry name" value="IRK_C"/>
    <property type="match status" value="1"/>
</dbReference>
<dbReference type="OrthoDB" id="9813518at2"/>
<dbReference type="Gene3D" id="2.60.40.1400">
    <property type="entry name" value="G protein-activated inward rectifier potassium channel 1"/>
    <property type="match status" value="1"/>
</dbReference>
<evidence type="ECO:0000256" key="2">
    <source>
        <dbReference type="ARBA" id="ARBA00022448"/>
    </source>
</evidence>
<feature type="domain" description="Inward rectifier potassium channel C-terminal" evidence="13">
    <location>
        <begin position="151"/>
        <end position="303"/>
    </location>
</feature>
<keyword evidence="10" id="KW-0407">Ion channel</keyword>
<evidence type="ECO:0000256" key="10">
    <source>
        <dbReference type="ARBA" id="ARBA00023303"/>
    </source>
</evidence>
<keyword evidence="15" id="KW-1185">Reference proteome</keyword>
<reference evidence="14 15" key="1">
    <citation type="submission" date="2019-02" db="EMBL/GenBank/DDBJ databases">
        <title>Hyunsoonleella sp., isolated from marine sediment.</title>
        <authorList>
            <person name="Liu B.-T."/>
        </authorList>
    </citation>
    <scope>NUCLEOTIDE SEQUENCE [LARGE SCALE GENOMIC DNA]</scope>
    <source>
        <strain evidence="14 15">T58</strain>
    </source>
</reference>
<protein>
    <submittedName>
        <fullName evidence="14">Ion transporter</fullName>
    </submittedName>
</protein>
<comment type="subcellular location">
    <subcellularLocation>
        <location evidence="1">Membrane</location>
        <topology evidence="1">Multi-pass membrane protein</topology>
    </subcellularLocation>
</comment>
<evidence type="ECO:0000313" key="14">
    <source>
        <dbReference type="EMBL" id="TBN04377.1"/>
    </source>
</evidence>